<sequence length="161" mass="18218">MTLNLKRILGGVATGGLLLTVYNWAGENEQDSLVAQKLRENLVAAFLKCTDEKINDNQTSFVNQTDKEIASSLGFMSQTYIGRHTYSDSDLPLYKNGQVTVVTMEYDLVRGKIYSEETKLDVESMRYDHKLDKHMNQYARDEHKATLFAVGICLNEKGPMI</sequence>
<comment type="caution">
    <text evidence="1">The sequence shown here is derived from an EMBL/GenBank/DDBJ whole genome shotgun (WGS) entry which is preliminary data.</text>
</comment>
<evidence type="ECO:0000313" key="2">
    <source>
        <dbReference type="Proteomes" id="UP000249739"/>
    </source>
</evidence>
<reference evidence="1 2" key="1">
    <citation type="submission" date="2017-08" db="EMBL/GenBank/DDBJ databases">
        <title>Infants hospitalized years apart are colonized by the same room-sourced microbial strains.</title>
        <authorList>
            <person name="Brooks B."/>
            <person name="Olm M.R."/>
            <person name="Firek B.A."/>
            <person name="Baker R."/>
            <person name="Thomas B.C."/>
            <person name="Morowitz M.J."/>
            <person name="Banfield J.F."/>
        </authorList>
    </citation>
    <scope>NUCLEOTIDE SEQUENCE [LARGE SCALE GENOMIC DNA]</scope>
    <source>
        <strain evidence="1">S2_006_000_R2_64</strain>
    </source>
</reference>
<proteinExistence type="predicted"/>
<evidence type="ECO:0000313" key="1">
    <source>
        <dbReference type="EMBL" id="PZP57081.1"/>
    </source>
</evidence>
<name>A0A2W5FMB2_9BACT</name>
<protein>
    <submittedName>
        <fullName evidence="1">Uncharacterized protein</fullName>
    </submittedName>
</protein>
<accession>A0A2W5FMB2</accession>
<dbReference type="EMBL" id="QFOT01000008">
    <property type="protein sequence ID" value="PZP57081.1"/>
    <property type="molecule type" value="Genomic_DNA"/>
</dbReference>
<dbReference type="AlphaFoldDB" id="A0A2W5FMB2"/>
<dbReference type="Proteomes" id="UP000249739">
    <property type="component" value="Unassembled WGS sequence"/>
</dbReference>
<organism evidence="1 2">
    <name type="scientific">Micavibrio aeruginosavorus</name>
    <dbReference type="NCBI Taxonomy" id="349221"/>
    <lineage>
        <taxon>Bacteria</taxon>
        <taxon>Pseudomonadati</taxon>
        <taxon>Bdellovibrionota</taxon>
        <taxon>Bdellovibrionia</taxon>
        <taxon>Bdellovibrionales</taxon>
        <taxon>Pseudobdellovibrionaceae</taxon>
        <taxon>Micavibrio</taxon>
    </lineage>
</organism>
<gene>
    <name evidence="1" type="ORF">DI586_01620</name>
</gene>